<accession>A0A1I7XUR7</accession>
<dbReference type="PANTHER" id="PTHR11532">
    <property type="entry name" value="PROTEASE M14 CARBOXYPEPTIDASE"/>
    <property type="match status" value="1"/>
</dbReference>
<dbReference type="GO" id="GO:0016485">
    <property type="term" value="P:protein processing"/>
    <property type="evidence" value="ECO:0007669"/>
    <property type="project" value="TreeGrafter"/>
</dbReference>
<dbReference type="MEROPS" id="M14.033"/>
<dbReference type="AlphaFoldDB" id="A0A1I7XUR7"/>
<dbReference type="FunFam" id="2.60.40.1120:FF:000019">
    <property type="entry name" value="Carboxypeptidase D"/>
    <property type="match status" value="1"/>
</dbReference>
<feature type="domain" description="Peptidase M14" evidence="4">
    <location>
        <begin position="335"/>
        <end position="508"/>
    </location>
</feature>
<feature type="active site" description="Proton donor/acceptor" evidence="3">
    <location>
        <position position="478"/>
    </location>
</feature>
<dbReference type="GO" id="GO:0006518">
    <property type="term" value="P:peptide metabolic process"/>
    <property type="evidence" value="ECO:0007669"/>
    <property type="project" value="TreeGrafter"/>
</dbReference>
<dbReference type="CDD" id="cd11308">
    <property type="entry name" value="Peptidase_M14NE-CP-C_like"/>
    <property type="match status" value="1"/>
</dbReference>
<dbReference type="SMART" id="SM00631">
    <property type="entry name" value="Zn_pept"/>
    <property type="match status" value="1"/>
</dbReference>
<dbReference type="PROSITE" id="PS51257">
    <property type="entry name" value="PROKAR_LIPOPROTEIN"/>
    <property type="match status" value="1"/>
</dbReference>
<protein>
    <submittedName>
        <fullName evidence="6">Peptidase_M14 domain-containing protein</fullName>
    </submittedName>
</protein>
<dbReference type="GO" id="GO:0008270">
    <property type="term" value="F:zinc ion binding"/>
    <property type="evidence" value="ECO:0007669"/>
    <property type="project" value="InterPro"/>
</dbReference>
<sequence>MRRATITLLLVLVAFSCFNFWLYLRLLNKTLNEEQYIIIPTVTHGDRFCVAYNVTKARRSENFALKAKKIANDNIYEGSKRLIVVRRFELESNVHVPKNITILRKYIDMKMAYEFHHKLFPIGHTIEGLWQWFHRSSENVEPLVWEISYNLFNVHRGVKRLPTDMDSAVKNHQSKLKYSIITTIPPTVILYDYLYFIMAFYLNCIKSRDLNSSSRHTIDCRSELLHSQGRSMLGGLLLCFVSVVGAVTTSEWDHYHDYDALTDKLVEINGKCPQITSLYSIGKSVEERDLVVIQFSTTPDEHVASRDFPDLDNLFYELKRMNVPKFDHLMELFRDDQERQPETVAVGQWILSLPFVLSANLHEGDLVANYPFDSTTEEGTNEYSSSPDDGTFRYVSSRILKIIRNSRTLNFIYRWLAHTYANNHAHMAKNDHPPCDGTSQDAFARQGGITNGAKWYSVSGGMQDFNYLATNTMEITLELSCEKMPSGQQLPQFWEDNKKALIEYMWTVHSGIKGTVIDAESGEPINGATVWVRNGTATMPIKHPITTWMLGDYYRILPTGQYEIIVEAEGYLPVARNVTVTNNVRDSALVVDFSLKPLPQQYEPTEEELAEMIDVLQQQHQNK</sequence>
<dbReference type="SUPFAM" id="SSF49464">
    <property type="entry name" value="Carboxypeptidase regulatory domain-like"/>
    <property type="match status" value="1"/>
</dbReference>
<keyword evidence="5" id="KW-1185">Reference proteome</keyword>
<evidence type="ECO:0000259" key="4">
    <source>
        <dbReference type="PROSITE" id="PS52035"/>
    </source>
</evidence>
<keyword evidence="2" id="KW-0325">Glycoprotein</keyword>
<dbReference type="Proteomes" id="UP000095283">
    <property type="component" value="Unplaced"/>
</dbReference>
<reference evidence="6" key="1">
    <citation type="submission" date="2016-11" db="UniProtKB">
        <authorList>
            <consortium name="WormBaseParasite"/>
        </authorList>
    </citation>
    <scope>IDENTIFICATION</scope>
</reference>
<dbReference type="Gene3D" id="3.40.630.10">
    <property type="entry name" value="Zn peptidases"/>
    <property type="match status" value="2"/>
</dbReference>
<proteinExistence type="inferred from homology"/>
<evidence type="ECO:0000256" key="2">
    <source>
        <dbReference type="ARBA" id="ARBA00023180"/>
    </source>
</evidence>
<dbReference type="Pfam" id="PF13896">
    <property type="entry name" value="Glyco_transf_49"/>
    <property type="match status" value="1"/>
</dbReference>
<dbReference type="Pfam" id="PF00246">
    <property type="entry name" value="Peptidase_M14"/>
    <property type="match status" value="2"/>
</dbReference>
<dbReference type="PROSITE" id="PS52035">
    <property type="entry name" value="PEPTIDASE_M14"/>
    <property type="match status" value="1"/>
</dbReference>
<dbReference type="GO" id="GO:0005615">
    <property type="term" value="C:extracellular space"/>
    <property type="evidence" value="ECO:0007669"/>
    <property type="project" value="TreeGrafter"/>
</dbReference>
<dbReference type="InterPro" id="IPR050753">
    <property type="entry name" value="Peptidase_M14_domain"/>
</dbReference>
<evidence type="ECO:0000256" key="1">
    <source>
        <dbReference type="ARBA" id="ARBA00005988"/>
    </source>
</evidence>
<dbReference type="GO" id="GO:0004181">
    <property type="term" value="F:metallocarboxypeptidase activity"/>
    <property type="evidence" value="ECO:0007669"/>
    <property type="project" value="InterPro"/>
</dbReference>
<comment type="similarity">
    <text evidence="1 3">Belongs to the peptidase M14 family.</text>
</comment>
<dbReference type="InterPro" id="IPR000834">
    <property type="entry name" value="Peptidase_M14"/>
</dbReference>
<name>A0A1I7XUR7_HETBA</name>
<evidence type="ECO:0000313" key="6">
    <source>
        <dbReference type="WBParaSite" id="Hba_21266"/>
    </source>
</evidence>
<organism evidence="5 6">
    <name type="scientific">Heterorhabditis bacteriophora</name>
    <name type="common">Entomopathogenic nematode worm</name>
    <dbReference type="NCBI Taxonomy" id="37862"/>
    <lineage>
        <taxon>Eukaryota</taxon>
        <taxon>Metazoa</taxon>
        <taxon>Ecdysozoa</taxon>
        <taxon>Nematoda</taxon>
        <taxon>Chromadorea</taxon>
        <taxon>Rhabditida</taxon>
        <taxon>Rhabditina</taxon>
        <taxon>Rhabditomorpha</taxon>
        <taxon>Strongyloidea</taxon>
        <taxon>Heterorhabditidae</taxon>
        <taxon>Heterorhabditis</taxon>
    </lineage>
</organism>
<dbReference type="Gene3D" id="2.60.40.1120">
    <property type="entry name" value="Carboxypeptidase-like, regulatory domain"/>
    <property type="match status" value="1"/>
</dbReference>
<dbReference type="PANTHER" id="PTHR11532:SF93">
    <property type="entry name" value="CARBOXYPEPTIDASE E"/>
    <property type="match status" value="1"/>
</dbReference>
<dbReference type="WBParaSite" id="Hba_21266">
    <property type="protein sequence ID" value="Hba_21266"/>
    <property type="gene ID" value="Hba_21266"/>
</dbReference>
<dbReference type="SUPFAM" id="SSF53187">
    <property type="entry name" value="Zn-dependent exopeptidases"/>
    <property type="match status" value="1"/>
</dbReference>
<dbReference type="InterPro" id="IPR008969">
    <property type="entry name" value="CarboxyPept-like_regulatory"/>
</dbReference>
<dbReference type="PRINTS" id="PR00765">
    <property type="entry name" value="CRBOXYPTASEA"/>
</dbReference>
<evidence type="ECO:0000313" key="5">
    <source>
        <dbReference type="Proteomes" id="UP000095283"/>
    </source>
</evidence>
<evidence type="ECO:0000256" key="3">
    <source>
        <dbReference type="PROSITE-ProRule" id="PRU01379"/>
    </source>
</evidence>
<dbReference type="Pfam" id="PF13620">
    <property type="entry name" value="CarboxypepD_reg"/>
    <property type="match status" value="1"/>
</dbReference>